<dbReference type="EMBL" id="CM042886">
    <property type="protein sequence ID" value="KAI4342381.1"/>
    <property type="molecule type" value="Genomic_DNA"/>
</dbReference>
<protein>
    <submittedName>
        <fullName evidence="1">Uncharacterized protein</fullName>
    </submittedName>
</protein>
<evidence type="ECO:0000313" key="1">
    <source>
        <dbReference type="EMBL" id="KAI4342381.1"/>
    </source>
</evidence>
<evidence type="ECO:0000313" key="2">
    <source>
        <dbReference type="Proteomes" id="UP001057402"/>
    </source>
</evidence>
<name>A0ACB9P1Z2_9MYRT</name>
<dbReference type="Proteomes" id="UP001057402">
    <property type="component" value="Chromosome 7"/>
</dbReference>
<keyword evidence="2" id="KW-1185">Reference proteome</keyword>
<accession>A0ACB9P1Z2</accession>
<organism evidence="1 2">
    <name type="scientific">Melastoma candidum</name>
    <dbReference type="NCBI Taxonomy" id="119954"/>
    <lineage>
        <taxon>Eukaryota</taxon>
        <taxon>Viridiplantae</taxon>
        <taxon>Streptophyta</taxon>
        <taxon>Embryophyta</taxon>
        <taxon>Tracheophyta</taxon>
        <taxon>Spermatophyta</taxon>
        <taxon>Magnoliopsida</taxon>
        <taxon>eudicotyledons</taxon>
        <taxon>Gunneridae</taxon>
        <taxon>Pentapetalae</taxon>
        <taxon>rosids</taxon>
        <taxon>malvids</taxon>
        <taxon>Myrtales</taxon>
        <taxon>Melastomataceae</taxon>
        <taxon>Melastomatoideae</taxon>
        <taxon>Melastomateae</taxon>
        <taxon>Melastoma</taxon>
    </lineage>
</organism>
<gene>
    <name evidence="1" type="ORF">MLD38_027018</name>
</gene>
<reference evidence="2" key="1">
    <citation type="journal article" date="2023" name="Front. Plant Sci.">
        <title>Chromosomal-level genome assembly of Melastoma candidum provides insights into trichome evolution.</title>
        <authorList>
            <person name="Zhong Y."/>
            <person name="Wu W."/>
            <person name="Sun C."/>
            <person name="Zou P."/>
            <person name="Liu Y."/>
            <person name="Dai S."/>
            <person name="Zhou R."/>
        </authorList>
    </citation>
    <scope>NUCLEOTIDE SEQUENCE [LARGE SCALE GENOMIC DNA]</scope>
</reference>
<sequence length="114" mass="13028">MQTWSEGGYGYVYKGILPNGKEITVMCLKSESRLGDREFQDEVEIISRVHHHHLVSLVAYCIGESQRILVYEFLPNKTLEYHLHESGLPTMTWATRQRIALGAPKGHAYLHEGC</sequence>
<proteinExistence type="predicted"/>
<comment type="caution">
    <text evidence="1">The sequence shown here is derived from an EMBL/GenBank/DDBJ whole genome shotgun (WGS) entry which is preliminary data.</text>
</comment>